<accession>B6XTZ0</accession>
<proteinExistence type="predicted"/>
<protein>
    <submittedName>
        <fullName evidence="1">Uncharacterized protein</fullName>
    </submittedName>
</protein>
<dbReference type="AlphaFoldDB" id="B6XTZ0"/>
<dbReference type="EMBL" id="ABXY01000011">
    <property type="protein sequence ID" value="EEB22067.1"/>
    <property type="molecule type" value="Genomic_DNA"/>
</dbReference>
<name>B6XTZ0_9BIFI</name>
<gene>
    <name evidence="1" type="ORF">BIFCAT_01040</name>
</gene>
<reference evidence="1 2" key="2">
    <citation type="submission" date="2008-10" db="EMBL/GenBank/DDBJ databases">
        <authorList>
            <person name="Fulton L."/>
            <person name="Clifton S."/>
            <person name="Fulton B."/>
            <person name="Xu J."/>
            <person name="Minx P."/>
            <person name="Pepin K.H."/>
            <person name="Johnson M."/>
            <person name="Bhonagiri V."/>
            <person name="Nash W.E."/>
            <person name="Mardis E.R."/>
            <person name="Wilson R.K."/>
        </authorList>
    </citation>
    <scope>NUCLEOTIDE SEQUENCE [LARGE SCALE GENOMIC DNA]</scope>
    <source>
        <strain evidence="1 2">DSM 16992</strain>
    </source>
</reference>
<evidence type="ECO:0000313" key="1">
    <source>
        <dbReference type="EMBL" id="EEB22067.1"/>
    </source>
</evidence>
<organism evidence="1 2">
    <name type="scientific">Bifidobacterium catenulatum DSM 16992 = JCM 1194 = LMG 11043</name>
    <dbReference type="NCBI Taxonomy" id="566552"/>
    <lineage>
        <taxon>Bacteria</taxon>
        <taxon>Bacillati</taxon>
        <taxon>Actinomycetota</taxon>
        <taxon>Actinomycetes</taxon>
        <taxon>Bifidobacteriales</taxon>
        <taxon>Bifidobacteriaceae</taxon>
        <taxon>Bifidobacterium</taxon>
    </lineage>
</organism>
<reference evidence="1 2" key="1">
    <citation type="submission" date="2008-10" db="EMBL/GenBank/DDBJ databases">
        <title>Draft genome sequence of Bifidobacterium catenulatum (DSM 16992).</title>
        <authorList>
            <person name="Sudarsanam P."/>
            <person name="Ley R."/>
            <person name="Guruge J."/>
            <person name="Turnbaugh P.J."/>
            <person name="Mahowald M."/>
            <person name="Liep D."/>
            <person name="Gordon J."/>
        </authorList>
    </citation>
    <scope>NUCLEOTIDE SEQUENCE [LARGE SCALE GENOMIC DNA]</scope>
    <source>
        <strain evidence="1 2">DSM 16992</strain>
    </source>
</reference>
<sequence>MQSASPAAKARNEERLYKRISVALFLNRLNRVHLINTCATYD</sequence>
<comment type="caution">
    <text evidence="1">The sequence shown here is derived from an EMBL/GenBank/DDBJ whole genome shotgun (WGS) entry which is preliminary data.</text>
</comment>
<dbReference type="Proteomes" id="UP000003882">
    <property type="component" value="Unassembled WGS sequence"/>
</dbReference>
<evidence type="ECO:0000313" key="2">
    <source>
        <dbReference type="Proteomes" id="UP000003882"/>
    </source>
</evidence>